<evidence type="ECO:0000256" key="4">
    <source>
        <dbReference type="ARBA" id="ARBA00022989"/>
    </source>
</evidence>
<organism evidence="8 9">
    <name type="scientific">Amycolatopsis bartoniae</name>
    <dbReference type="NCBI Taxonomy" id="941986"/>
    <lineage>
        <taxon>Bacteria</taxon>
        <taxon>Bacillati</taxon>
        <taxon>Actinomycetota</taxon>
        <taxon>Actinomycetes</taxon>
        <taxon>Pseudonocardiales</taxon>
        <taxon>Pseudonocardiaceae</taxon>
        <taxon>Amycolatopsis</taxon>
    </lineage>
</organism>
<dbReference type="PANTHER" id="PTHR43124">
    <property type="entry name" value="PURINE EFFLUX PUMP PBUE"/>
    <property type="match status" value="1"/>
</dbReference>
<name>A0A8H9M7S9_9PSEU</name>
<dbReference type="OrthoDB" id="9787026at2"/>
<dbReference type="RefSeq" id="WP_145936779.1">
    <property type="nucleotide sequence ID" value="NZ_BNAV01000011.1"/>
</dbReference>
<keyword evidence="4 6" id="KW-1133">Transmembrane helix</keyword>
<feature type="transmembrane region" description="Helical" evidence="6">
    <location>
        <begin position="54"/>
        <end position="72"/>
    </location>
</feature>
<dbReference type="SUPFAM" id="SSF103473">
    <property type="entry name" value="MFS general substrate transporter"/>
    <property type="match status" value="1"/>
</dbReference>
<keyword evidence="5 6" id="KW-0472">Membrane</keyword>
<evidence type="ECO:0000256" key="1">
    <source>
        <dbReference type="ARBA" id="ARBA00004651"/>
    </source>
</evidence>
<evidence type="ECO:0000256" key="2">
    <source>
        <dbReference type="ARBA" id="ARBA00022475"/>
    </source>
</evidence>
<dbReference type="Gene3D" id="1.20.1250.20">
    <property type="entry name" value="MFS general substrate transporter like domains"/>
    <property type="match status" value="2"/>
</dbReference>
<dbReference type="InterPro" id="IPR011701">
    <property type="entry name" value="MFS"/>
</dbReference>
<dbReference type="InterPro" id="IPR020846">
    <property type="entry name" value="MFS_dom"/>
</dbReference>
<dbReference type="PROSITE" id="PS00217">
    <property type="entry name" value="SUGAR_TRANSPORT_2"/>
    <property type="match status" value="1"/>
</dbReference>
<dbReference type="Pfam" id="PF07690">
    <property type="entry name" value="MFS_1"/>
    <property type="match status" value="1"/>
</dbReference>
<feature type="transmembrane region" description="Helical" evidence="6">
    <location>
        <begin position="330"/>
        <end position="352"/>
    </location>
</feature>
<feature type="domain" description="Major facilitator superfamily (MFS) profile" evidence="7">
    <location>
        <begin position="15"/>
        <end position="418"/>
    </location>
</feature>
<proteinExistence type="predicted"/>
<feature type="transmembrane region" description="Helical" evidence="6">
    <location>
        <begin position="392"/>
        <end position="411"/>
    </location>
</feature>
<accession>A0A8H9M7S9</accession>
<dbReference type="InterPro" id="IPR005829">
    <property type="entry name" value="Sugar_transporter_CS"/>
</dbReference>
<keyword evidence="2" id="KW-1003">Cell membrane</keyword>
<dbReference type="InterPro" id="IPR050189">
    <property type="entry name" value="MFS_Efflux_Transporters"/>
</dbReference>
<dbReference type="AlphaFoldDB" id="A0A8H9M7S9"/>
<evidence type="ECO:0000256" key="5">
    <source>
        <dbReference type="ARBA" id="ARBA00023136"/>
    </source>
</evidence>
<protein>
    <submittedName>
        <fullName evidence="8">MFS transporter</fullName>
    </submittedName>
</protein>
<dbReference type="PROSITE" id="PS50850">
    <property type="entry name" value="MFS"/>
    <property type="match status" value="1"/>
</dbReference>
<sequence length="425" mass="45447">MSRWKISAHPVSWLTLLVTSLAILITSLDAAILPSVLPQVKEAFGLNDTQAGAVNSVFFVSTIAGALLFGWLSDIVGNGYRRSWVWIAAMALSVVGGVFTFVLASSWVAFQLMRVVMGISRGGSEPTNVAIVGEWWQVENRGFAVGAHHIGFPLGQFFAPALVAALLGATNWQTTFLVLPLIGVPIMIAQARLGTRRNQQKVYDWISERGLTPPLPSVERGERAPNPLRLLKGVLRVANVRRAILLNFGFLWCELGLSTFLVVYLTDHTTMSTGTAILASGASGLTGWIGQIGWGTVSDHLGRKRVLLVCVAGWVVTVVPLLAVGSAWQAWVLLLLWGLFRNAPYPVIYSLVIDSAPGQAGSAMGLMIAVTTGLGGAIVSTVAGFAADHWGWGWTFVLLVAGPVLALVPLLRIRDSARARVAVPA</sequence>
<dbReference type="PANTHER" id="PTHR43124:SF3">
    <property type="entry name" value="CHLORAMPHENICOL EFFLUX PUMP RV0191"/>
    <property type="match status" value="1"/>
</dbReference>
<evidence type="ECO:0000259" key="7">
    <source>
        <dbReference type="PROSITE" id="PS50850"/>
    </source>
</evidence>
<evidence type="ECO:0000313" key="9">
    <source>
        <dbReference type="Proteomes" id="UP000658656"/>
    </source>
</evidence>
<keyword evidence="9" id="KW-1185">Reference proteome</keyword>
<gene>
    <name evidence="8" type="ORF">GCM10017566_58850</name>
</gene>
<reference evidence="8" key="2">
    <citation type="submission" date="2020-09" db="EMBL/GenBank/DDBJ databases">
        <authorList>
            <person name="Sun Q."/>
            <person name="Zhou Y."/>
        </authorList>
    </citation>
    <scope>NUCLEOTIDE SEQUENCE</scope>
    <source>
        <strain evidence="8">CGMCC 4.7679</strain>
    </source>
</reference>
<feature type="transmembrane region" description="Helical" evidence="6">
    <location>
        <begin position="84"/>
        <end position="110"/>
    </location>
</feature>
<feature type="transmembrane region" description="Helical" evidence="6">
    <location>
        <begin position="364"/>
        <end position="386"/>
    </location>
</feature>
<keyword evidence="3 6" id="KW-0812">Transmembrane</keyword>
<feature type="transmembrane region" description="Helical" evidence="6">
    <location>
        <begin position="244"/>
        <end position="265"/>
    </location>
</feature>
<dbReference type="Proteomes" id="UP000658656">
    <property type="component" value="Unassembled WGS sequence"/>
</dbReference>
<evidence type="ECO:0000313" key="8">
    <source>
        <dbReference type="EMBL" id="GHF76850.1"/>
    </source>
</evidence>
<feature type="transmembrane region" description="Helical" evidence="6">
    <location>
        <begin position="306"/>
        <end position="324"/>
    </location>
</feature>
<evidence type="ECO:0000256" key="6">
    <source>
        <dbReference type="SAM" id="Phobius"/>
    </source>
</evidence>
<comment type="caution">
    <text evidence="8">The sequence shown here is derived from an EMBL/GenBank/DDBJ whole genome shotgun (WGS) entry which is preliminary data.</text>
</comment>
<dbReference type="EMBL" id="BNAV01000011">
    <property type="protein sequence ID" value="GHF76850.1"/>
    <property type="molecule type" value="Genomic_DNA"/>
</dbReference>
<feature type="transmembrane region" description="Helical" evidence="6">
    <location>
        <begin position="172"/>
        <end position="191"/>
    </location>
</feature>
<dbReference type="GO" id="GO:0005886">
    <property type="term" value="C:plasma membrane"/>
    <property type="evidence" value="ECO:0007669"/>
    <property type="project" value="UniProtKB-SubCell"/>
</dbReference>
<reference evidence="8" key="1">
    <citation type="journal article" date="2014" name="Int. J. Syst. Evol. Microbiol.">
        <title>Complete genome sequence of Corynebacterium casei LMG S-19264T (=DSM 44701T), isolated from a smear-ripened cheese.</title>
        <authorList>
            <consortium name="US DOE Joint Genome Institute (JGI-PGF)"/>
            <person name="Walter F."/>
            <person name="Albersmeier A."/>
            <person name="Kalinowski J."/>
            <person name="Ruckert C."/>
        </authorList>
    </citation>
    <scope>NUCLEOTIDE SEQUENCE</scope>
    <source>
        <strain evidence="8">CGMCC 4.7679</strain>
    </source>
</reference>
<evidence type="ECO:0000256" key="3">
    <source>
        <dbReference type="ARBA" id="ARBA00022692"/>
    </source>
</evidence>
<dbReference type="GO" id="GO:0022857">
    <property type="term" value="F:transmembrane transporter activity"/>
    <property type="evidence" value="ECO:0007669"/>
    <property type="project" value="InterPro"/>
</dbReference>
<feature type="transmembrane region" description="Helical" evidence="6">
    <location>
        <begin position="271"/>
        <end position="294"/>
    </location>
</feature>
<dbReference type="InterPro" id="IPR036259">
    <property type="entry name" value="MFS_trans_sf"/>
</dbReference>
<comment type="subcellular location">
    <subcellularLocation>
        <location evidence="1">Cell membrane</location>
        <topology evidence="1">Multi-pass membrane protein</topology>
    </subcellularLocation>
</comment>